<dbReference type="PANTHER" id="PTHR14911:SF13">
    <property type="entry name" value="TRNA (GUANINE(6)-N2)-METHYLTRANSFERASE THUMP3"/>
    <property type="match status" value="1"/>
</dbReference>
<feature type="domain" description="Ribosomal RNA large subunit methyltransferase K/L-like methyltransferase" evidence="2">
    <location>
        <begin position="168"/>
        <end position="320"/>
    </location>
</feature>
<dbReference type="PANTHER" id="PTHR14911">
    <property type="entry name" value="THUMP DOMAIN-CONTAINING"/>
    <property type="match status" value="1"/>
</dbReference>
<evidence type="ECO:0000259" key="2">
    <source>
        <dbReference type="Pfam" id="PF01170"/>
    </source>
</evidence>
<protein>
    <recommendedName>
        <fullName evidence="2">Ribosomal RNA large subunit methyltransferase K/L-like methyltransferase domain-containing protein</fullName>
    </recommendedName>
</protein>
<organism evidence="3 4">
    <name type="scientific">Prorocentrum cordatum</name>
    <dbReference type="NCBI Taxonomy" id="2364126"/>
    <lineage>
        <taxon>Eukaryota</taxon>
        <taxon>Sar</taxon>
        <taxon>Alveolata</taxon>
        <taxon>Dinophyceae</taxon>
        <taxon>Prorocentrales</taxon>
        <taxon>Prorocentraceae</taxon>
        <taxon>Prorocentrum</taxon>
    </lineage>
</organism>
<proteinExistence type="predicted"/>
<keyword evidence="4" id="KW-1185">Reference proteome</keyword>
<sequence>AHPDGKIFFEAPLEAVSERLVLIGLVERVFLCLRDESLDEAHPLFRDGPNYGLLQAWLRDAKWEGAVAAFEALELSHGGGRLARRTWSVTTKRQGAKGSPARLYDRLLIPGIQQSAREVLQSRLGHLGYSHAHCPGMMVTIYVTSILAYIALPILQRRVRQGYFPHKGLHHSICWGLAKTAQLEPGQLVVDPMAGKGVILLEAAAYWPSCRYLAGEADSDQLSKAAENLAYATARGVLREGAKGIGLLWADCRRLPLPSASVDVVLCDLPWGRQFGEEESNTPLYRELLIEVARVLRRQKGRALLFTMSTAGNDKAMSAAIDASDLCLVRNVRFRFGGNHNRLPCTLYCLAHPPLQGASRAGAAALEGLFDWSCFERCQHRSSSSVAQAERSGAESTDFVFQDVKPLLEFYLPGPSAEAEGATARGEVGGGSRNPSTGQPQPALSREGACFALHLCREEYARALCFYRMRHLAPATKVPKSAPMGRKRAAGWPLVVWPARSRDSPTRAA</sequence>
<accession>A0ABN9UKL3</accession>
<dbReference type="EMBL" id="CAUYUJ010015971">
    <property type="protein sequence ID" value="CAK0860368.1"/>
    <property type="molecule type" value="Genomic_DNA"/>
</dbReference>
<feature type="compositionally biased region" description="Polar residues" evidence="1">
    <location>
        <begin position="433"/>
        <end position="442"/>
    </location>
</feature>
<dbReference type="Pfam" id="PF01170">
    <property type="entry name" value="UPF0020"/>
    <property type="match status" value="1"/>
</dbReference>
<evidence type="ECO:0000256" key="1">
    <source>
        <dbReference type="SAM" id="MobiDB-lite"/>
    </source>
</evidence>
<dbReference type="CDD" id="cd02440">
    <property type="entry name" value="AdoMet_MTases"/>
    <property type="match status" value="1"/>
</dbReference>
<reference evidence="3" key="1">
    <citation type="submission" date="2023-10" db="EMBL/GenBank/DDBJ databases">
        <authorList>
            <person name="Chen Y."/>
            <person name="Shah S."/>
            <person name="Dougan E. K."/>
            <person name="Thang M."/>
            <person name="Chan C."/>
        </authorList>
    </citation>
    <scope>NUCLEOTIDE SEQUENCE [LARGE SCALE GENOMIC DNA]</scope>
</reference>
<name>A0ABN9UKL3_9DINO</name>
<evidence type="ECO:0000313" key="4">
    <source>
        <dbReference type="Proteomes" id="UP001189429"/>
    </source>
</evidence>
<comment type="caution">
    <text evidence="3">The sequence shown here is derived from an EMBL/GenBank/DDBJ whole genome shotgun (WGS) entry which is preliminary data.</text>
</comment>
<dbReference type="Proteomes" id="UP001189429">
    <property type="component" value="Unassembled WGS sequence"/>
</dbReference>
<gene>
    <name evidence="3" type="ORF">PCOR1329_LOCUS49367</name>
</gene>
<feature type="region of interest" description="Disordered" evidence="1">
    <location>
        <begin position="420"/>
        <end position="443"/>
    </location>
</feature>
<dbReference type="Gene3D" id="3.40.50.150">
    <property type="entry name" value="Vaccinia Virus protein VP39"/>
    <property type="match status" value="1"/>
</dbReference>
<feature type="non-terminal residue" evidence="3">
    <location>
        <position position="1"/>
    </location>
</feature>
<evidence type="ECO:0000313" key="3">
    <source>
        <dbReference type="EMBL" id="CAK0860368.1"/>
    </source>
</evidence>
<dbReference type="SUPFAM" id="SSF53335">
    <property type="entry name" value="S-adenosyl-L-methionine-dependent methyltransferases"/>
    <property type="match status" value="1"/>
</dbReference>
<dbReference type="InterPro" id="IPR000241">
    <property type="entry name" value="RlmKL-like_Mtase"/>
</dbReference>
<dbReference type="InterPro" id="IPR029063">
    <property type="entry name" value="SAM-dependent_MTases_sf"/>
</dbReference>